<protein>
    <submittedName>
        <fullName evidence="7">Glycosyltransferase</fullName>
    </submittedName>
</protein>
<dbReference type="CAZy" id="GT2">
    <property type="family name" value="Glycosyltransferase Family 2"/>
</dbReference>
<reference evidence="7 8" key="1">
    <citation type="journal article" date="2009" name="Genome Res.">
        <title>Whole genome sequence of Desulfovibrio magneticus strain RS-1 revealed common gene clusters in magnetotactic bacteria.</title>
        <authorList>
            <person name="Nakazawa H."/>
            <person name="Arakaki A."/>
            <person name="Narita-Yamada S."/>
            <person name="Yashiro I."/>
            <person name="Jinno K."/>
            <person name="Aoki N."/>
            <person name="Tsuruyama A."/>
            <person name="Okamura Y."/>
            <person name="Tanikawa S."/>
            <person name="Fujita N."/>
            <person name="Takeyama H."/>
            <person name="Matsunaga T."/>
        </authorList>
    </citation>
    <scope>NUCLEOTIDE SEQUENCE [LARGE SCALE GENOMIC DNA]</scope>
    <source>
        <strain evidence="8">ATCC 700980 / DSM 13731 / RS-1</strain>
    </source>
</reference>
<dbReference type="PANTHER" id="PTHR43646">
    <property type="entry name" value="GLYCOSYLTRANSFERASE"/>
    <property type="match status" value="1"/>
</dbReference>
<evidence type="ECO:0000256" key="2">
    <source>
        <dbReference type="ARBA" id="ARBA00022475"/>
    </source>
</evidence>
<dbReference type="EMBL" id="AP010904">
    <property type="protein sequence ID" value="BAH74975.1"/>
    <property type="molecule type" value="Genomic_DNA"/>
</dbReference>
<keyword evidence="5" id="KW-0472">Membrane</keyword>
<dbReference type="GO" id="GO:0016757">
    <property type="term" value="F:glycosyltransferase activity"/>
    <property type="evidence" value="ECO:0007669"/>
    <property type="project" value="UniProtKB-KW"/>
</dbReference>
<keyword evidence="2" id="KW-1003">Cell membrane</keyword>
<feature type="domain" description="Glycosyltransferase 2-like" evidence="6">
    <location>
        <begin position="16"/>
        <end position="165"/>
    </location>
</feature>
<dbReference type="Gene3D" id="3.90.550.10">
    <property type="entry name" value="Spore Coat Polysaccharide Biosynthesis Protein SpsA, Chain A"/>
    <property type="match status" value="1"/>
</dbReference>
<dbReference type="AlphaFoldDB" id="C4XNK0"/>
<evidence type="ECO:0000256" key="5">
    <source>
        <dbReference type="ARBA" id="ARBA00023136"/>
    </source>
</evidence>
<dbReference type="HOGENOM" id="CLU_753823_0_0_7"/>
<accession>C4XNK0</accession>
<evidence type="ECO:0000313" key="8">
    <source>
        <dbReference type="Proteomes" id="UP000009071"/>
    </source>
</evidence>
<dbReference type="STRING" id="573370.DMR_14840"/>
<proteinExistence type="predicted"/>
<dbReference type="Proteomes" id="UP000009071">
    <property type="component" value="Chromosome"/>
</dbReference>
<dbReference type="InterPro" id="IPR001173">
    <property type="entry name" value="Glyco_trans_2-like"/>
</dbReference>
<evidence type="ECO:0000256" key="4">
    <source>
        <dbReference type="ARBA" id="ARBA00022679"/>
    </source>
</evidence>
<organism evidence="7 8">
    <name type="scientific">Solidesulfovibrio magneticus (strain ATCC 700980 / DSM 13731 / RS-1)</name>
    <name type="common">Desulfovibrio magneticus</name>
    <dbReference type="NCBI Taxonomy" id="573370"/>
    <lineage>
        <taxon>Bacteria</taxon>
        <taxon>Pseudomonadati</taxon>
        <taxon>Thermodesulfobacteriota</taxon>
        <taxon>Desulfovibrionia</taxon>
        <taxon>Desulfovibrionales</taxon>
        <taxon>Desulfovibrionaceae</taxon>
        <taxon>Solidesulfovibrio</taxon>
    </lineage>
</organism>
<keyword evidence="8" id="KW-1185">Reference proteome</keyword>
<evidence type="ECO:0000259" key="6">
    <source>
        <dbReference type="Pfam" id="PF00535"/>
    </source>
</evidence>
<dbReference type="Pfam" id="PF00535">
    <property type="entry name" value="Glycos_transf_2"/>
    <property type="match status" value="1"/>
</dbReference>
<evidence type="ECO:0000256" key="1">
    <source>
        <dbReference type="ARBA" id="ARBA00004236"/>
    </source>
</evidence>
<name>C4XNK0_SOLM1</name>
<keyword evidence="3" id="KW-0328">Glycosyltransferase</keyword>
<dbReference type="eggNOG" id="COG1216">
    <property type="taxonomic scope" value="Bacteria"/>
</dbReference>
<evidence type="ECO:0000256" key="3">
    <source>
        <dbReference type="ARBA" id="ARBA00022676"/>
    </source>
</evidence>
<dbReference type="InterPro" id="IPR029044">
    <property type="entry name" value="Nucleotide-diphossugar_trans"/>
</dbReference>
<evidence type="ECO:0000313" key="7">
    <source>
        <dbReference type="EMBL" id="BAH74975.1"/>
    </source>
</evidence>
<dbReference type="SUPFAM" id="SSF53448">
    <property type="entry name" value="Nucleotide-diphospho-sugar transferases"/>
    <property type="match status" value="1"/>
</dbReference>
<keyword evidence="4" id="KW-0808">Transferase</keyword>
<sequence length="376" mass="39859">MGGEIGMKRPSLAVTLVTYTYNDHALAAGLLAEAASWEGVPRECVVVDDGSAVPFAAPDAVPVPRVVRLSPNQGPARAKAAGIGAAGSRFVLSLDADIRLPPDWLVRCLPEAARPEVGIVATPIVNDAGEGLLADYQRLRYSLANGFSGDAQVAPAGVWLMRREVWQRHGFHDFAGRLHEDVLFSRTLRAAGLALRVLPGPPARQIRRLSRTTMARRGWTWQGPEFLEAAKANPIDPANALLVAVGRRMERHRAVNPAFVYYDCLYLAHALVEILTRAGYGDEAAALPAALAAILPEPRAGAYLLADLARLGHGNAPDESAGQAFPLAAALGQGLASLLPPDAGAALAAALPELAAEDAREDWDFSFYDGLPPGSK</sequence>
<dbReference type="PANTHER" id="PTHR43646:SF2">
    <property type="entry name" value="GLYCOSYLTRANSFERASE 2-LIKE DOMAIN-CONTAINING PROTEIN"/>
    <property type="match status" value="1"/>
</dbReference>
<gene>
    <name evidence="7" type="ordered locus">DMR_14840</name>
</gene>
<dbReference type="CDD" id="cd00761">
    <property type="entry name" value="Glyco_tranf_GTA_type"/>
    <property type="match status" value="1"/>
</dbReference>
<dbReference type="KEGG" id="dma:DMR_14840"/>
<dbReference type="GO" id="GO:0005886">
    <property type="term" value="C:plasma membrane"/>
    <property type="evidence" value="ECO:0007669"/>
    <property type="project" value="UniProtKB-SubCell"/>
</dbReference>
<comment type="subcellular location">
    <subcellularLocation>
        <location evidence="1">Cell membrane</location>
    </subcellularLocation>
</comment>